<dbReference type="VEuPathDB" id="AmoebaDB:EHI_035990"/>
<dbReference type="InterPro" id="IPR029039">
    <property type="entry name" value="Flavoprotein-like_sf"/>
</dbReference>
<dbReference type="VEuPathDB" id="AmoebaDB:KM1_315690"/>
<protein>
    <submittedName>
        <fullName evidence="1">Uncharacterized protein</fullName>
    </submittedName>
</protein>
<reference evidence="1 2" key="1">
    <citation type="submission" date="2016-05" db="EMBL/GenBank/DDBJ databases">
        <title>First whole genome sequencing of Entamoeba histolytica HM1:IMSS-clone-6.</title>
        <authorList>
            <person name="Mukherjee Avik.K."/>
            <person name="Izumyama S."/>
            <person name="Nakada-Tsukui K."/>
            <person name="Nozaki T."/>
        </authorList>
    </citation>
    <scope>NUCLEOTIDE SEQUENCE [LARGE SCALE GENOMIC DNA]</scope>
    <source>
        <strain evidence="1 2">HM1:IMSS clone 6</strain>
    </source>
</reference>
<dbReference type="Proteomes" id="UP000078387">
    <property type="component" value="Unassembled WGS sequence"/>
</dbReference>
<evidence type="ECO:0000313" key="2">
    <source>
        <dbReference type="Proteomes" id="UP000078387"/>
    </source>
</evidence>
<proteinExistence type="predicted"/>
<evidence type="ECO:0000313" key="1">
    <source>
        <dbReference type="EMBL" id="GAT97469.1"/>
    </source>
</evidence>
<dbReference type="Gene3D" id="3.40.50.360">
    <property type="match status" value="1"/>
</dbReference>
<dbReference type="VEuPathDB" id="AmoebaDB:EHI8A_087070"/>
<dbReference type="eggNOG" id="ENOG502REP7">
    <property type="taxonomic scope" value="Eukaryota"/>
</dbReference>
<organism evidence="1 2">
    <name type="scientific">Entamoeba histolytica</name>
    <dbReference type="NCBI Taxonomy" id="5759"/>
    <lineage>
        <taxon>Eukaryota</taxon>
        <taxon>Amoebozoa</taxon>
        <taxon>Evosea</taxon>
        <taxon>Archamoebae</taxon>
        <taxon>Mastigamoebida</taxon>
        <taxon>Entamoebidae</taxon>
        <taxon>Entamoeba</taxon>
    </lineage>
</organism>
<dbReference type="VEuPathDB" id="AmoebaDB:EHI5A_043550"/>
<sequence length="169" mass="19475">MTKPLVIYYSNIKSHSGEVAHKLALAVHGDIYEVKTPKLYYRSELNRDGVKKCSKIPIIYDAIDFTPYGPIYIVGETSGRYVIGPIRSWMEQNKSVLTGGEKEFVYCIFGRKPQRSIKSMKAILGEPRDIIMIDRFEYPLDIQTFLQPSLPTTKKNERFTVKVKHFIHS</sequence>
<dbReference type="VEuPathDB" id="AmoebaDB:EHI7A_025440"/>
<accession>A0A175JUN5</accession>
<name>A0A175JUN5_ENTHI</name>
<gene>
    <name evidence="1" type="ORF">CL6EHI_035990</name>
</gene>
<dbReference type="EMBL" id="BDEQ01000001">
    <property type="protein sequence ID" value="GAT97469.1"/>
    <property type="molecule type" value="Genomic_DNA"/>
</dbReference>
<dbReference type="AlphaFoldDB" id="A0A175JUN5"/>
<comment type="caution">
    <text evidence="1">The sequence shown here is derived from an EMBL/GenBank/DDBJ whole genome shotgun (WGS) entry which is preliminary data.</text>
</comment>